<feature type="region of interest" description="Disordered" evidence="1">
    <location>
        <begin position="1"/>
        <end position="350"/>
    </location>
</feature>
<feature type="compositionally biased region" description="Basic residues" evidence="1">
    <location>
        <begin position="212"/>
        <end position="232"/>
    </location>
</feature>
<feature type="compositionally biased region" description="Low complexity" evidence="1">
    <location>
        <begin position="100"/>
        <end position="117"/>
    </location>
</feature>
<feature type="compositionally biased region" description="Basic and acidic residues" evidence="1">
    <location>
        <begin position="233"/>
        <end position="307"/>
    </location>
</feature>
<reference evidence="2" key="1">
    <citation type="submission" date="2020-02" db="EMBL/GenBank/DDBJ databases">
        <authorList>
            <person name="Meier V. D."/>
        </authorList>
    </citation>
    <scope>NUCLEOTIDE SEQUENCE</scope>
    <source>
        <strain evidence="2">AVDCRST_MAG11</strain>
    </source>
</reference>
<feature type="non-terminal residue" evidence="2">
    <location>
        <position position="350"/>
    </location>
</feature>
<feature type="compositionally biased region" description="Basic and acidic residues" evidence="1">
    <location>
        <begin position="1"/>
        <end position="16"/>
    </location>
</feature>
<evidence type="ECO:0000313" key="2">
    <source>
        <dbReference type="EMBL" id="CAA9344432.1"/>
    </source>
</evidence>
<accession>A0A6J4LXB5</accession>
<gene>
    <name evidence="2" type="ORF">AVDCRST_MAG11-3145</name>
</gene>
<evidence type="ECO:0000256" key="1">
    <source>
        <dbReference type="SAM" id="MobiDB-lite"/>
    </source>
</evidence>
<sequence>DRIPRHGLPRAHETARAHAGRAPARGAGTRGRGRRGPQPRHRARPRPRAVAAREPQRGGAARGDDPHAAHRQEGVAGRLAAARDHLHRPHDALGRRHGGQRAAAVRQGAPARAARPARVVRHGRPRAHGRRRVRVPPLGAHGGGGARRLRDPGRRREHRLPGRPEPHRAAGGRDPRVGGGGRARDRHRDHARARAHRQLAGAVRRGEAVPRGVRRRAHEGDPRHRRARHAHERRAGEHGRDAGGRRLHQDEHRQGAGERHPAVRPRDGAAHPRLPRADRPHGGVQARRRDPRGEGRARLPRAHEGGARRPVAPPRPLPLRRERPAHRHRAAAGALRDGAVLGGASAPDGV</sequence>
<feature type="compositionally biased region" description="Low complexity" evidence="1">
    <location>
        <begin position="331"/>
        <end position="344"/>
    </location>
</feature>
<dbReference type="GO" id="GO:0004139">
    <property type="term" value="F:deoxyribose-phosphate aldolase activity"/>
    <property type="evidence" value="ECO:0007669"/>
    <property type="project" value="UniProtKB-EC"/>
</dbReference>
<feature type="compositionally biased region" description="Basic and acidic residues" evidence="1">
    <location>
        <begin position="62"/>
        <end position="73"/>
    </location>
</feature>
<proteinExistence type="predicted"/>
<dbReference type="EMBL" id="CADCTU010000683">
    <property type="protein sequence ID" value="CAA9344432.1"/>
    <property type="molecule type" value="Genomic_DNA"/>
</dbReference>
<feature type="non-terminal residue" evidence="2">
    <location>
        <position position="1"/>
    </location>
</feature>
<dbReference type="EC" id="4.1.2.4" evidence="2"/>
<feature type="compositionally biased region" description="Basic residues" evidence="1">
    <location>
        <begin position="31"/>
        <end position="47"/>
    </location>
</feature>
<feature type="compositionally biased region" description="Basic residues" evidence="1">
    <location>
        <begin position="118"/>
        <end position="134"/>
    </location>
</feature>
<feature type="compositionally biased region" description="Basic and acidic residues" evidence="1">
    <location>
        <begin position="148"/>
        <end position="188"/>
    </location>
</feature>
<organism evidence="2">
    <name type="scientific">uncultured Gemmatimonadaceae bacterium</name>
    <dbReference type="NCBI Taxonomy" id="246130"/>
    <lineage>
        <taxon>Bacteria</taxon>
        <taxon>Pseudomonadati</taxon>
        <taxon>Gemmatimonadota</taxon>
        <taxon>Gemmatimonadia</taxon>
        <taxon>Gemmatimonadales</taxon>
        <taxon>Gemmatimonadaceae</taxon>
        <taxon>environmental samples</taxon>
    </lineage>
</organism>
<keyword evidence="2" id="KW-0456">Lyase</keyword>
<feature type="compositionally biased region" description="Basic and acidic residues" evidence="1">
    <location>
        <begin position="81"/>
        <end position="94"/>
    </location>
</feature>
<name>A0A6J4LXB5_9BACT</name>
<protein>
    <submittedName>
        <fullName evidence="2">Deoxyribose-phosphate aldolase</fullName>
        <ecNumber evidence="2">4.1.2.4</ecNumber>
    </submittedName>
</protein>
<dbReference type="AlphaFoldDB" id="A0A6J4LXB5"/>